<evidence type="ECO:0000256" key="3">
    <source>
        <dbReference type="ARBA" id="ARBA00022679"/>
    </source>
</evidence>
<dbReference type="CDD" id="cd00610">
    <property type="entry name" value="OAT_like"/>
    <property type="match status" value="1"/>
</dbReference>
<dbReference type="InterPro" id="IPR015422">
    <property type="entry name" value="PyrdxlP-dep_Trfase_small"/>
</dbReference>
<dbReference type="AlphaFoldDB" id="A0A381V6D2"/>
<dbReference type="PROSITE" id="PS00600">
    <property type="entry name" value="AA_TRANSFER_CLASS_3"/>
    <property type="match status" value="1"/>
</dbReference>
<accession>A0A381V6D2</accession>
<comment type="similarity">
    <text evidence="1">Belongs to the class-III pyridoxal-phosphate-dependent aminotransferase family.</text>
</comment>
<dbReference type="Gene3D" id="3.90.1150.10">
    <property type="entry name" value="Aspartate Aminotransferase, domain 1"/>
    <property type="match status" value="1"/>
</dbReference>
<evidence type="ECO:0000256" key="2">
    <source>
        <dbReference type="ARBA" id="ARBA00022576"/>
    </source>
</evidence>
<evidence type="ECO:0000313" key="5">
    <source>
        <dbReference type="EMBL" id="SVA35551.1"/>
    </source>
</evidence>
<name>A0A381V6D2_9ZZZZ</name>
<dbReference type="InterPro" id="IPR005814">
    <property type="entry name" value="Aminotrans_3"/>
</dbReference>
<sequence length="458" mass="51887">MKNDYISEIHEKDKLILHPYEDLKYRGTYNRKLIIKSENIYLYDEDGKRYIDGPGGMWCNNIGHGNKEIGEAIKKQIEKMDYCSPFSESTEVSAELASVLSELSPGDLNTVFFTSDGSTANETALRFVMYYNNLLGKKEKKHIITRDRAYHGSTYLTGSITGKDREKNNFDFEKNFIHHLGSPNPYRRKENQSEQEFCDEKVKEFEDKILEIGPKKVAAYIAEPVLASGGCIIPPKNYIKRFWEICKKYDVLYIADEVVTGFGRLGYFFCSQEEFGIIPDIITTAKGITSGYIPLGAVLISDKLIKNISKESSMFFHGFTYSGHPASCAAALKNIEILKRDKILEHVIEIAPYFHDKLQELYKIPIVGDVRGMGLMAGVECVIDKKSKNPLVLDQAIASRIDQESLKLGLIIRPIYHICVLSPALIITKEQIDDLVNKLFQAITNATKKLEEEGLWSG</sequence>
<gene>
    <name evidence="5" type="ORF">METZ01_LOCUS88405</name>
</gene>
<dbReference type="GO" id="GO:0030170">
    <property type="term" value="F:pyridoxal phosphate binding"/>
    <property type="evidence" value="ECO:0007669"/>
    <property type="project" value="InterPro"/>
</dbReference>
<dbReference type="Gene3D" id="3.40.640.10">
    <property type="entry name" value="Type I PLP-dependent aspartate aminotransferase-like (Major domain)"/>
    <property type="match status" value="1"/>
</dbReference>
<dbReference type="FunFam" id="3.40.640.10:FF:000014">
    <property type="entry name" value="Adenosylmethionine-8-amino-7-oxononanoate aminotransferase, probable"/>
    <property type="match status" value="1"/>
</dbReference>
<dbReference type="SUPFAM" id="SSF53383">
    <property type="entry name" value="PLP-dependent transferases"/>
    <property type="match status" value="1"/>
</dbReference>
<dbReference type="NCBIfam" id="NF005447">
    <property type="entry name" value="PRK07036.1"/>
    <property type="match status" value="1"/>
</dbReference>
<dbReference type="InterPro" id="IPR015424">
    <property type="entry name" value="PyrdxlP-dep_Trfase"/>
</dbReference>
<dbReference type="PIRSF" id="PIRSF000521">
    <property type="entry name" value="Transaminase_4ab_Lys_Orn"/>
    <property type="match status" value="1"/>
</dbReference>
<organism evidence="5">
    <name type="scientific">marine metagenome</name>
    <dbReference type="NCBI Taxonomy" id="408172"/>
    <lineage>
        <taxon>unclassified sequences</taxon>
        <taxon>metagenomes</taxon>
        <taxon>ecological metagenomes</taxon>
    </lineage>
</organism>
<dbReference type="PANTHER" id="PTHR43094:SF1">
    <property type="entry name" value="AMINOTRANSFERASE CLASS-III"/>
    <property type="match status" value="1"/>
</dbReference>
<proteinExistence type="inferred from homology"/>
<keyword evidence="2" id="KW-0032">Aminotransferase</keyword>
<dbReference type="InterPro" id="IPR049704">
    <property type="entry name" value="Aminotrans_3_PPA_site"/>
</dbReference>
<keyword evidence="4" id="KW-0663">Pyridoxal phosphate</keyword>
<protein>
    <submittedName>
        <fullName evidence="5">Uncharacterized protein</fullName>
    </submittedName>
</protein>
<dbReference type="InterPro" id="IPR015421">
    <property type="entry name" value="PyrdxlP-dep_Trfase_major"/>
</dbReference>
<evidence type="ECO:0000256" key="4">
    <source>
        <dbReference type="ARBA" id="ARBA00022898"/>
    </source>
</evidence>
<evidence type="ECO:0000256" key="1">
    <source>
        <dbReference type="ARBA" id="ARBA00008954"/>
    </source>
</evidence>
<dbReference type="EMBL" id="UINC01007889">
    <property type="protein sequence ID" value="SVA35551.1"/>
    <property type="molecule type" value="Genomic_DNA"/>
</dbReference>
<dbReference type="GO" id="GO:0005829">
    <property type="term" value="C:cytosol"/>
    <property type="evidence" value="ECO:0007669"/>
    <property type="project" value="TreeGrafter"/>
</dbReference>
<reference evidence="5" key="1">
    <citation type="submission" date="2018-05" db="EMBL/GenBank/DDBJ databases">
        <authorList>
            <person name="Lanie J.A."/>
            <person name="Ng W.-L."/>
            <person name="Kazmierczak K.M."/>
            <person name="Andrzejewski T.M."/>
            <person name="Davidsen T.M."/>
            <person name="Wayne K.J."/>
            <person name="Tettelin H."/>
            <person name="Glass J.I."/>
            <person name="Rusch D."/>
            <person name="Podicherti R."/>
            <person name="Tsui H.-C.T."/>
            <person name="Winkler M.E."/>
        </authorList>
    </citation>
    <scope>NUCLEOTIDE SEQUENCE</scope>
</reference>
<dbReference type="Pfam" id="PF00202">
    <property type="entry name" value="Aminotran_3"/>
    <property type="match status" value="1"/>
</dbReference>
<keyword evidence="3" id="KW-0808">Transferase</keyword>
<dbReference type="GO" id="GO:0008483">
    <property type="term" value="F:transaminase activity"/>
    <property type="evidence" value="ECO:0007669"/>
    <property type="project" value="UniProtKB-KW"/>
</dbReference>
<dbReference type="PANTHER" id="PTHR43094">
    <property type="entry name" value="AMINOTRANSFERASE"/>
    <property type="match status" value="1"/>
</dbReference>